<protein>
    <submittedName>
        <fullName evidence="2">DHC_N2 domain-containing protein</fullName>
    </submittedName>
</protein>
<organism evidence="2">
    <name type="scientific">Anisakis simplex</name>
    <name type="common">Herring worm</name>
    <dbReference type="NCBI Taxonomy" id="6269"/>
    <lineage>
        <taxon>Eukaryota</taxon>
        <taxon>Metazoa</taxon>
        <taxon>Ecdysozoa</taxon>
        <taxon>Nematoda</taxon>
        <taxon>Chromadorea</taxon>
        <taxon>Rhabditida</taxon>
        <taxon>Spirurina</taxon>
        <taxon>Ascaridomorpha</taxon>
        <taxon>Ascaridoidea</taxon>
        <taxon>Anisakidae</taxon>
        <taxon>Anisakis</taxon>
        <taxon>Anisakis simplex complex</taxon>
    </lineage>
</organism>
<dbReference type="PANTHER" id="PTHR22198">
    <property type="entry name" value="FERM DOMAIN-CONTAINING PROTEIN"/>
    <property type="match status" value="1"/>
</dbReference>
<dbReference type="PANTHER" id="PTHR22198:SF2">
    <property type="entry name" value="PROTEIN CBG14274"/>
    <property type="match status" value="1"/>
</dbReference>
<dbReference type="AlphaFoldDB" id="A0A0M3JSY3"/>
<name>A0A0M3JSY3_ANISI</name>
<sequence length="101" mass="12046">LAYKTMEDMPTMQFARNWKTWTGARLIHALLPKPYHFRRISFFRQTSSFAEFTYIMLIQIEHLMVSAEVALNMADSLRQRLCAYVDVYREVDFTVLFPPYV</sequence>
<evidence type="ECO:0000259" key="1">
    <source>
        <dbReference type="Pfam" id="PF23672"/>
    </source>
</evidence>
<dbReference type="InterPro" id="IPR055577">
    <property type="entry name" value="DUF7153"/>
</dbReference>
<feature type="domain" description="DUF7153" evidence="1">
    <location>
        <begin position="2"/>
        <end position="90"/>
    </location>
</feature>
<proteinExistence type="predicted"/>
<dbReference type="Pfam" id="PF23672">
    <property type="entry name" value="DUF7153"/>
    <property type="match status" value="1"/>
</dbReference>
<reference evidence="2" key="1">
    <citation type="submission" date="2017-02" db="UniProtKB">
        <authorList>
            <consortium name="WormBaseParasite"/>
        </authorList>
    </citation>
    <scope>IDENTIFICATION</scope>
</reference>
<dbReference type="WBParaSite" id="ASIM_0001111101-mRNA-1">
    <property type="protein sequence ID" value="ASIM_0001111101-mRNA-1"/>
    <property type="gene ID" value="ASIM_0001111101"/>
</dbReference>
<accession>A0A0M3JSY3</accession>
<evidence type="ECO:0000313" key="2">
    <source>
        <dbReference type="WBParaSite" id="ASIM_0001111101-mRNA-1"/>
    </source>
</evidence>